<keyword evidence="2" id="KW-0378">Hydrolase</keyword>
<evidence type="ECO:0000313" key="6">
    <source>
        <dbReference type="Proteomes" id="UP001597510"/>
    </source>
</evidence>
<dbReference type="GO" id="GO:0004527">
    <property type="term" value="F:exonuclease activity"/>
    <property type="evidence" value="ECO:0007669"/>
    <property type="project" value="UniProtKB-KW"/>
</dbReference>
<dbReference type="EMBL" id="JBHULC010000038">
    <property type="protein sequence ID" value="MFD2523405.1"/>
    <property type="molecule type" value="Genomic_DNA"/>
</dbReference>
<keyword evidence="3 5" id="KW-0269">Exonuclease</keyword>
<accession>A0ABW5JEY4</accession>
<evidence type="ECO:0000259" key="4">
    <source>
        <dbReference type="SMART" id="SM00479"/>
    </source>
</evidence>
<dbReference type="CDD" id="cd06127">
    <property type="entry name" value="DEDDh"/>
    <property type="match status" value="1"/>
</dbReference>
<dbReference type="SUPFAM" id="SSF53098">
    <property type="entry name" value="Ribonuclease H-like"/>
    <property type="match status" value="1"/>
</dbReference>
<dbReference type="Pfam" id="PF00929">
    <property type="entry name" value="RNase_T"/>
    <property type="match status" value="1"/>
</dbReference>
<feature type="domain" description="Exonuclease" evidence="4">
    <location>
        <begin position="3"/>
        <end position="194"/>
    </location>
</feature>
<keyword evidence="1" id="KW-0540">Nuclease</keyword>
<organism evidence="5 6">
    <name type="scientific">Emticicia soli</name>
    <dbReference type="NCBI Taxonomy" id="2027878"/>
    <lineage>
        <taxon>Bacteria</taxon>
        <taxon>Pseudomonadati</taxon>
        <taxon>Bacteroidota</taxon>
        <taxon>Cytophagia</taxon>
        <taxon>Cytophagales</taxon>
        <taxon>Leadbetterellaceae</taxon>
        <taxon>Emticicia</taxon>
    </lineage>
</organism>
<dbReference type="Proteomes" id="UP001597510">
    <property type="component" value="Unassembled WGS sequence"/>
</dbReference>
<dbReference type="InterPro" id="IPR013520">
    <property type="entry name" value="Ribonucl_H"/>
</dbReference>
<dbReference type="InterPro" id="IPR012337">
    <property type="entry name" value="RNaseH-like_sf"/>
</dbReference>
<proteinExistence type="predicted"/>
<sequence>MRKIVFFDTETTGLPNNYNAPISAVQNWPRMVQLAFLVYNEDATLASKHNYIIKPEGYVIPADATKIHRITTQQALLEGHDLGQVLALFQETINESAILIGHNVEFDKAIVGAEFIRKKLDTKALLSKRTFCTMKDKNVVNFCKIPGKYGFKWPTLEDLHFRLFNEQIQDAHDASIDIESTAKCFYELLKRRVVK</sequence>
<evidence type="ECO:0000256" key="3">
    <source>
        <dbReference type="ARBA" id="ARBA00022839"/>
    </source>
</evidence>
<protein>
    <submittedName>
        <fullName evidence="5">3'-5' exonuclease</fullName>
    </submittedName>
</protein>
<dbReference type="Gene3D" id="3.30.420.10">
    <property type="entry name" value="Ribonuclease H-like superfamily/Ribonuclease H"/>
    <property type="match status" value="1"/>
</dbReference>
<dbReference type="InterPro" id="IPR036397">
    <property type="entry name" value="RNaseH_sf"/>
</dbReference>
<gene>
    <name evidence="5" type="ORF">ACFSR2_21085</name>
</gene>
<dbReference type="PANTHER" id="PTHR30231">
    <property type="entry name" value="DNA POLYMERASE III SUBUNIT EPSILON"/>
    <property type="match status" value="1"/>
</dbReference>
<dbReference type="PANTHER" id="PTHR30231:SF4">
    <property type="entry name" value="PROTEIN NEN2"/>
    <property type="match status" value="1"/>
</dbReference>
<name>A0ABW5JEY4_9BACT</name>
<reference evidence="6" key="1">
    <citation type="journal article" date="2019" name="Int. J. Syst. Evol. Microbiol.">
        <title>The Global Catalogue of Microorganisms (GCM) 10K type strain sequencing project: providing services to taxonomists for standard genome sequencing and annotation.</title>
        <authorList>
            <consortium name="The Broad Institute Genomics Platform"/>
            <consortium name="The Broad Institute Genome Sequencing Center for Infectious Disease"/>
            <person name="Wu L."/>
            <person name="Ma J."/>
        </authorList>
    </citation>
    <scope>NUCLEOTIDE SEQUENCE [LARGE SCALE GENOMIC DNA]</scope>
    <source>
        <strain evidence="6">KCTC 52344</strain>
    </source>
</reference>
<dbReference type="RefSeq" id="WP_340233161.1">
    <property type="nucleotide sequence ID" value="NZ_JBBEWC010000001.1"/>
</dbReference>
<dbReference type="SMART" id="SM00479">
    <property type="entry name" value="EXOIII"/>
    <property type="match status" value="1"/>
</dbReference>
<evidence type="ECO:0000313" key="5">
    <source>
        <dbReference type="EMBL" id="MFD2523405.1"/>
    </source>
</evidence>
<keyword evidence="6" id="KW-1185">Reference proteome</keyword>
<evidence type="ECO:0000256" key="2">
    <source>
        <dbReference type="ARBA" id="ARBA00022801"/>
    </source>
</evidence>
<comment type="caution">
    <text evidence="5">The sequence shown here is derived from an EMBL/GenBank/DDBJ whole genome shotgun (WGS) entry which is preliminary data.</text>
</comment>
<evidence type="ECO:0000256" key="1">
    <source>
        <dbReference type="ARBA" id="ARBA00022722"/>
    </source>
</evidence>